<evidence type="ECO:0000313" key="2">
    <source>
        <dbReference type="Proteomes" id="UP001150581"/>
    </source>
</evidence>
<comment type="caution">
    <text evidence="1">The sequence shown here is derived from an EMBL/GenBank/DDBJ whole genome shotgun (WGS) entry which is preliminary data.</text>
</comment>
<protein>
    <submittedName>
        <fullName evidence="1">tRNA:m4X modification enzyme</fullName>
        <ecNumber evidence="1">2.1.1.225</ecNumber>
    </submittedName>
</protein>
<keyword evidence="2" id="KW-1185">Reference proteome</keyword>
<name>A0ACC1IHQ0_9FUNG</name>
<evidence type="ECO:0000313" key="1">
    <source>
        <dbReference type="EMBL" id="KAJ1895573.1"/>
    </source>
</evidence>
<keyword evidence="1" id="KW-0489">Methyltransferase</keyword>
<organism evidence="1 2">
    <name type="scientific">Kickxella alabastrina</name>
    <dbReference type="NCBI Taxonomy" id="61397"/>
    <lineage>
        <taxon>Eukaryota</taxon>
        <taxon>Fungi</taxon>
        <taxon>Fungi incertae sedis</taxon>
        <taxon>Zoopagomycota</taxon>
        <taxon>Kickxellomycotina</taxon>
        <taxon>Kickxellomycetes</taxon>
        <taxon>Kickxellales</taxon>
        <taxon>Kickxellaceae</taxon>
        <taxon>Kickxella</taxon>
    </lineage>
</organism>
<proteinExistence type="predicted"/>
<dbReference type="EMBL" id="JANBPG010000549">
    <property type="protein sequence ID" value="KAJ1895573.1"/>
    <property type="molecule type" value="Genomic_DNA"/>
</dbReference>
<dbReference type="EC" id="2.1.1.225" evidence="1"/>
<accession>A0ACC1IHQ0</accession>
<reference evidence="1" key="1">
    <citation type="submission" date="2022-07" db="EMBL/GenBank/DDBJ databases">
        <title>Phylogenomic reconstructions and comparative analyses of Kickxellomycotina fungi.</title>
        <authorList>
            <person name="Reynolds N.K."/>
            <person name="Stajich J.E."/>
            <person name="Barry K."/>
            <person name="Grigoriev I.V."/>
            <person name="Crous P."/>
            <person name="Smith M.E."/>
        </authorList>
    </citation>
    <scope>NUCLEOTIDE SEQUENCE</scope>
    <source>
        <strain evidence="1">Benny 63K</strain>
    </source>
</reference>
<gene>
    <name evidence="1" type="primary">TRM13_2</name>
    <name evidence="1" type="ORF">LPJ66_004509</name>
</gene>
<keyword evidence="1" id="KW-0808">Transferase</keyword>
<sequence length="570" mass="62858">MSTSPGAHHQHQHQPKRAKTGATDKQTAAAIGKAAAPRITAQPPVEGDNRCHFFVANKGRYCPFMTKNNSKYCGEHMVVSDSKSASIPERVPCPYDPSHSVDLHKLKKHMSSLCNARPPDERPAYTLPDCNITLLPPGYAEGSFSKCGQMWSEEGLAKADARLMIKPGEQIYMGGVSRTFGELASLSENPKAKPGNTLDEQTVSRLLKPVLLSYLRSVGAPQLTENNITAEQSLEDLLGLVRPSQEFPMEICTHPSVDERKHRKINPKHALQQSSLIGHLEKHNLLDPKYAFVEFGAGKGELSVYVHAALAKKQAEAEFESSSIFLVDRKNFRQKFNIDEPDRAPSDTTDATSDCDKHQSHARRQFQRIYIDIRDLNLASVEGLRITDSSTGKVTLRPIVAYSKHLCGAATDLTIKCIERYQQAGGHVAGVAIALCCHHVCKYSMFVDHAYLSKATTSHSAADLGQWCDTQRDEFRHLATMSSWAINSPAPPASSAPNSELDKVVAAAHYSGLTHSQRVCAGHAVKRFLDIGRAEYMRYQLRMDTVGLVYYTTRIASPENLALLATKLEA</sequence>
<dbReference type="Proteomes" id="UP001150581">
    <property type="component" value="Unassembled WGS sequence"/>
</dbReference>